<dbReference type="GO" id="GO:0032936">
    <property type="term" value="C:SREBP-SCAP complex"/>
    <property type="evidence" value="ECO:0007669"/>
    <property type="project" value="TreeGrafter"/>
</dbReference>
<evidence type="ECO:0000256" key="1">
    <source>
        <dbReference type="ARBA" id="ARBA00004477"/>
    </source>
</evidence>
<keyword evidence="13 17" id="KW-0472">Membrane</keyword>
<keyword evidence="5" id="KW-0853">WD repeat</keyword>
<keyword evidence="15" id="KW-0753">Steroid metabolism</keyword>
<keyword evidence="10" id="KW-0333">Golgi apparatus</keyword>
<evidence type="ECO:0000256" key="11">
    <source>
        <dbReference type="ARBA" id="ARBA00023098"/>
    </source>
</evidence>
<feature type="compositionally biased region" description="Basic and acidic residues" evidence="16">
    <location>
        <begin position="1098"/>
        <end position="1112"/>
    </location>
</feature>
<dbReference type="EMBL" id="MLYV02001291">
    <property type="protein sequence ID" value="PSR71191.1"/>
    <property type="molecule type" value="Genomic_DNA"/>
</dbReference>
<dbReference type="Gene3D" id="2.130.10.10">
    <property type="entry name" value="YVTN repeat-like/Quinoprotein amine dehydrogenase"/>
    <property type="match status" value="1"/>
</dbReference>
<evidence type="ECO:0000256" key="8">
    <source>
        <dbReference type="ARBA" id="ARBA00022824"/>
    </source>
</evidence>
<feature type="transmembrane region" description="Helical" evidence="17">
    <location>
        <begin position="495"/>
        <end position="519"/>
    </location>
</feature>
<evidence type="ECO:0000256" key="15">
    <source>
        <dbReference type="ARBA" id="ARBA00023221"/>
    </source>
</evidence>
<dbReference type="Proteomes" id="UP000186601">
    <property type="component" value="Unassembled WGS sequence"/>
</dbReference>
<comment type="similarity">
    <text evidence="3">Belongs to the WD repeat SCAP family.</text>
</comment>
<evidence type="ECO:0000313" key="20">
    <source>
        <dbReference type="Proteomes" id="UP000186601"/>
    </source>
</evidence>
<organism evidence="19 20">
    <name type="scientific">Hermanssonia centrifuga</name>
    <dbReference type="NCBI Taxonomy" id="98765"/>
    <lineage>
        <taxon>Eukaryota</taxon>
        <taxon>Fungi</taxon>
        <taxon>Dikarya</taxon>
        <taxon>Basidiomycota</taxon>
        <taxon>Agaricomycotina</taxon>
        <taxon>Agaricomycetes</taxon>
        <taxon>Polyporales</taxon>
        <taxon>Meruliaceae</taxon>
        <taxon>Hermanssonia</taxon>
    </lineage>
</organism>
<feature type="region of interest" description="Disordered" evidence="16">
    <location>
        <begin position="971"/>
        <end position="992"/>
    </location>
</feature>
<evidence type="ECO:0000256" key="13">
    <source>
        <dbReference type="ARBA" id="ARBA00023136"/>
    </source>
</evidence>
<keyword evidence="11" id="KW-0443">Lipid metabolism</keyword>
<gene>
    <name evidence="19" type="ORF">PHLCEN_2v12923</name>
</gene>
<dbReference type="AlphaFoldDB" id="A0A2R6NFU9"/>
<feature type="compositionally biased region" description="Polar residues" evidence="16">
    <location>
        <begin position="983"/>
        <end position="992"/>
    </location>
</feature>
<evidence type="ECO:0000256" key="4">
    <source>
        <dbReference type="ARBA" id="ARBA00019541"/>
    </source>
</evidence>
<dbReference type="SUPFAM" id="SSF50978">
    <property type="entry name" value="WD40 repeat-like"/>
    <property type="match status" value="1"/>
</dbReference>
<dbReference type="GO" id="GO:0032934">
    <property type="term" value="F:sterol binding"/>
    <property type="evidence" value="ECO:0007669"/>
    <property type="project" value="InterPro"/>
</dbReference>
<dbReference type="OrthoDB" id="6510177at2759"/>
<evidence type="ECO:0000256" key="10">
    <source>
        <dbReference type="ARBA" id="ARBA00023034"/>
    </source>
</evidence>
<accession>A0A2R6NFU9</accession>
<feature type="transmembrane region" description="Helical" evidence="17">
    <location>
        <begin position="311"/>
        <end position="334"/>
    </location>
</feature>
<keyword evidence="8" id="KW-0256">Endoplasmic reticulum</keyword>
<keyword evidence="7" id="KW-0677">Repeat</keyword>
<keyword evidence="20" id="KW-1185">Reference proteome</keyword>
<feature type="transmembrane region" description="Helical" evidence="17">
    <location>
        <begin position="12"/>
        <end position="31"/>
    </location>
</feature>
<dbReference type="PANTHER" id="PTHR46378:SF1">
    <property type="entry name" value="STEROL REGULATORY ELEMENT-BINDING PROTEIN CLEAVAGE-ACTIVATING PROTEIN"/>
    <property type="match status" value="1"/>
</dbReference>
<evidence type="ECO:0000256" key="9">
    <source>
        <dbReference type="ARBA" id="ARBA00022989"/>
    </source>
</evidence>
<evidence type="ECO:0000313" key="19">
    <source>
        <dbReference type="EMBL" id="PSR71191.1"/>
    </source>
</evidence>
<evidence type="ECO:0000256" key="6">
    <source>
        <dbReference type="ARBA" id="ARBA00022692"/>
    </source>
</evidence>
<feature type="compositionally biased region" description="Polar residues" evidence="16">
    <location>
        <begin position="1043"/>
        <end position="1057"/>
    </location>
</feature>
<evidence type="ECO:0000259" key="18">
    <source>
        <dbReference type="PROSITE" id="PS50156"/>
    </source>
</evidence>
<name>A0A2R6NFU9_9APHY</name>
<keyword evidence="6 17" id="KW-0812">Transmembrane</keyword>
<evidence type="ECO:0000256" key="12">
    <source>
        <dbReference type="ARBA" id="ARBA00023121"/>
    </source>
</evidence>
<evidence type="ECO:0000256" key="5">
    <source>
        <dbReference type="ARBA" id="ARBA00022574"/>
    </source>
</evidence>
<reference evidence="19 20" key="1">
    <citation type="submission" date="2018-02" db="EMBL/GenBank/DDBJ databases">
        <title>Genome sequence of the basidiomycete white-rot fungus Phlebia centrifuga.</title>
        <authorList>
            <person name="Granchi Z."/>
            <person name="Peng M."/>
            <person name="de Vries R.P."/>
            <person name="Hilden K."/>
            <person name="Makela M.R."/>
            <person name="Grigoriev I."/>
            <person name="Riley R."/>
        </authorList>
    </citation>
    <scope>NUCLEOTIDE SEQUENCE [LARGE SCALE GENOMIC DNA]</scope>
    <source>
        <strain evidence="19 20">FBCC195</strain>
    </source>
</reference>
<dbReference type="InterPro" id="IPR036322">
    <property type="entry name" value="WD40_repeat_dom_sf"/>
</dbReference>
<feature type="region of interest" description="Disordered" evidence="16">
    <location>
        <begin position="1040"/>
        <end position="1066"/>
    </location>
</feature>
<comment type="caution">
    <text evidence="19">The sequence shown here is derived from an EMBL/GenBank/DDBJ whole genome shotgun (WGS) entry which is preliminary data.</text>
</comment>
<dbReference type="InterPro" id="IPR030225">
    <property type="entry name" value="SCAP"/>
</dbReference>
<dbReference type="GO" id="GO:0045540">
    <property type="term" value="P:regulation of cholesterol biosynthetic process"/>
    <property type="evidence" value="ECO:0007669"/>
    <property type="project" value="TreeGrafter"/>
</dbReference>
<dbReference type="GO" id="GO:0000139">
    <property type="term" value="C:Golgi membrane"/>
    <property type="evidence" value="ECO:0007669"/>
    <property type="project" value="UniProtKB-SubCell"/>
</dbReference>
<dbReference type="STRING" id="98765.A0A2R6NFU9"/>
<dbReference type="InterPro" id="IPR053958">
    <property type="entry name" value="HMGCR/SNAP/NPC1-like_SSD"/>
</dbReference>
<evidence type="ECO:0000256" key="14">
    <source>
        <dbReference type="ARBA" id="ARBA00023180"/>
    </source>
</evidence>
<dbReference type="GO" id="GO:0005789">
    <property type="term" value="C:endoplasmic reticulum membrane"/>
    <property type="evidence" value="ECO:0007669"/>
    <property type="project" value="UniProtKB-SubCell"/>
</dbReference>
<dbReference type="InterPro" id="IPR015943">
    <property type="entry name" value="WD40/YVTN_repeat-like_dom_sf"/>
</dbReference>
<dbReference type="GO" id="GO:0032933">
    <property type="term" value="P:SREBP signaling pathway"/>
    <property type="evidence" value="ECO:0007669"/>
    <property type="project" value="InterPro"/>
</dbReference>
<evidence type="ECO:0000256" key="7">
    <source>
        <dbReference type="ARBA" id="ARBA00022737"/>
    </source>
</evidence>
<dbReference type="Pfam" id="PF12349">
    <property type="entry name" value="Sterol-sensing"/>
    <property type="match status" value="1"/>
</dbReference>
<keyword evidence="14" id="KW-0325">Glycoprotein</keyword>
<evidence type="ECO:0000256" key="3">
    <source>
        <dbReference type="ARBA" id="ARBA00007410"/>
    </source>
</evidence>
<feature type="region of interest" description="Disordered" evidence="16">
    <location>
        <begin position="1097"/>
        <end position="1126"/>
    </location>
</feature>
<sequence>MFRHCATHQIRVILISSVVISSLLYPAIAVYSSSQTHFFTFSLRVLDAFLTPDDLSGYFSHEDLRHLWDGYDALRVREDSIARARCGKEGIIRTERILIHHIHEDDEKGPLNHGILLETLKLERRISDLLSSRRVQCVRTSEKRCLSLSPLAFWDYDEKLLLNDENILETLGPSQNATVSGVTITPDMVLAGRGAAESTASDSDATLFLVLTYFFPDTDCLANHGHFTWLDILEEAASSDGDLIMQAQQPRLVALEVDAVIKTSIALPVKERIAEGLSRAGTSNTLKLCTYNSVLGVIAFFSSGAIRQFCAFAIVVLVAHWFLVHTFFVTVLSIDIQRLELDELLRQNASLAPVLSVEPQKSDVRQAQTKWGRTVAGIHSLLRGRAGKNISLVLPIPTTNSELRDSSRSPFVRLAKPPIPGSVSPSMQIWRTLNPTNFDLVHIRIESPAILVMGRDINPLTSEDAGAERQRLDYEKAQRARWSRVWSRTGRNVTWLFKTVAVPTVGTTVVLWGLLLYLLKDAELLEAQRNRAEPDSPVTENAVPAVEGHVTFTTLPRAFPTDVDLIAASKDGSVIATVGLQNEFVLWRVQTQAYSALDASDVLLGSTGSSSPTVSSTLTAIAVNARGTYVAVGTGTGVIALWYIGQNRVQALPHLTADTFSAVTNIRFASSSPNSPGQNTPRRHSSNSIPTLSNSDPSTPAEFPSYIYATYDNGTVIQWTIGPFTVPTYVKPSRSASIVKSHLLHLQADDRLLVGFSLEDGSLELVDIDHPDNLLSREFCIIAGNPADLVARVHVCNVQLDGKTHLVVAAATQAGVVSLWDGATGECMCILDEAYGMISDLRLMPIPIKICSTCGELPAESFSLSFSVSPVVLFYRAYLALPTRRCSCPVHQPTVMSSVLGRRCRSGSMASIASMGGSSGTMSPVHSRSRISSFSSTVSAFDGATMYPVSGHGVHSRRLSEKRSLDPFEYDENETHQPVGPQDLSTAGSGSSLLNPGHQRSLLWESLVVVRTADATFERGHWDIVHNQVIGIRRKPRIPTVYGSGSSGKSRLRTSPTVHPRADSSKGLTTATLERWELWTFDPAECRLQASPLSVLDADTRREDQSKNKAKENGSSSNPGTIKRRNGIDVVPRLHFTRVSPFFSSRSFCIAGFGNTVGLFRFNNTPGARQRPSLDHIRKSSGG</sequence>
<feature type="region of interest" description="Disordered" evidence="16">
    <location>
        <begin position="670"/>
        <end position="698"/>
    </location>
</feature>
<proteinExistence type="inferred from homology"/>
<dbReference type="GO" id="GO:0008202">
    <property type="term" value="P:steroid metabolic process"/>
    <property type="evidence" value="ECO:0007669"/>
    <property type="project" value="UniProtKB-KW"/>
</dbReference>
<protein>
    <recommendedName>
        <fullName evidence="4">Sterol regulatory element-binding protein cleavage-activating protein</fullName>
    </recommendedName>
</protein>
<dbReference type="InterPro" id="IPR000731">
    <property type="entry name" value="SSD"/>
</dbReference>
<evidence type="ECO:0000256" key="2">
    <source>
        <dbReference type="ARBA" id="ARBA00004653"/>
    </source>
</evidence>
<dbReference type="PROSITE" id="PS50156">
    <property type="entry name" value="SSD"/>
    <property type="match status" value="1"/>
</dbReference>
<keyword evidence="12" id="KW-0446">Lipid-binding</keyword>
<comment type="subcellular location">
    <subcellularLocation>
        <location evidence="1">Endoplasmic reticulum membrane</location>
        <topology evidence="1">Multi-pass membrane protein</topology>
    </subcellularLocation>
    <subcellularLocation>
        <location evidence="2">Golgi apparatus membrane</location>
        <topology evidence="2">Multi-pass membrane protein</topology>
    </subcellularLocation>
</comment>
<dbReference type="PANTHER" id="PTHR46378">
    <property type="entry name" value="STEROL REGULATORY ELEMENT-BINDING PROTEIN CLEAVAGE-ACTIVATING PROTEIN"/>
    <property type="match status" value="1"/>
</dbReference>
<keyword evidence="9 17" id="KW-1133">Transmembrane helix</keyword>
<evidence type="ECO:0000256" key="17">
    <source>
        <dbReference type="SAM" id="Phobius"/>
    </source>
</evidence>
<evidence type="ECO:0000256" key="16">
    <source>
        <dbReference type="SAM" id="MobiDB-lite"/>
    </source>
</evidence>
<feature type="domain" description="SSD" evidence="18">
    <location>
        <begin position="269"/>
        <end position="334"/>
    </location>
</feature>